<keyword evidence="3" id="KW-1185">Reference proteome</keyword>
<dbReference type="OrthoDB" id="7192657at2"/>
<dbReference type="Pfam" id="PF13770">
    <property type="entry name" value="DUF4169"/>
    <property type="match status" value="1"/>
</dbReference>
<evidence type="ECO:0000313" key="2">
    <source>
        <dbReference type="EMBL" id="SDJ37333.1"/>
    </source>
</evidence>
<evidence type="ECO:0000256" key="1">
    <source>
        <dbReference type="SAM" id="MobiDB-lite"/>
    </source>
</evidence>
<accession>A0A1G8T791</accession>
<sequence length="58" mass="6425">MSKVINLNRARKDRQRAEKRAAADQNAARHGLSKAEKMLEAARAKKADAALDGHKLDE</sequence>
<dbReference type="RefSeq" id="WP_089851367.1">
    <property type="nucleotide sequence ID" value="NZ_FNEJ01000028.1"/>
</dbReference>
<evidence type="ECO:0000313" key="3">
    <source>
        <dbReference type="Proteomes" id="UP000199093"/>
    </source>
</evidence>
<dbReference type="InterPro" id="IPR025227">
    <property type="entry name" value="DUF4169"/>
</dbReference>
<evidence type="ECO:0008006" key="4">
    <source>
        <dbReference type="Google" id="ProtNLM"/>
    </source>
</evidence>
<name>A0A1G8T791_9RHOB</name>
<protein>
    <recommendedName>
        <fullName evidence="4">DUF4169 domain-containing protein</fullName>
    </recommendedName>
</protein>
<dbReference type="Proteomes" id="UP000199093">
    <property type="component" value="Unassembled WGS sequence"/>
</dbReference>
<dbReference type="AlphaFoldDB" id="A0A1G8T791"/>
<feature type="region of interest" description="Disordered" evidence="1">
    <location>
        <begin position="1"/>
        <end position="58"/>
    </location>
</feature>
<proteinExistence type="predicted"/>
<gene>
    <name evidence="2" type="ORF">SAMN04487993_102833</name>
</gene>
<feature type="compositionally biased region" description="Basic and acidic residues" evidence="1">
    <location>
        <begin position="33"/>
        <end position="58"/>
    </location>
</feature>
<reference evidence="2 3" key="1">
    <citation type="submission" date="2016-10" db="EMBL/GenBank/DDBJ databases">
        <authorList>
            <person name="de Groot N.N."/>
        </authorList>
    </citation>
    <scope>NUCLEOTIDE SEQUENCE [LARGE SCALE GENOMIC DNA]</scope>
    <source>
        <strain evidence="2 3">DSM 26424</strain>
    </source>
</reference>
<dbReference type="STRING" id="555512.SAMN04487993_102833"/>
<dbReference type="EMBL" id="FNEJ01000028">
    <property type="protein sequence ID" value="SDJ37333.1"/>
    <property type="molecule type" value="Genomic_DNA"/>
</dbReference>
<organism evidence="2 3">
    <name type="scientific">Salipiger marinus</name>
    <dbReference type="NCBI Taxonomy" id="555512"/>
    <lineage>
        <taxon>Bacteria</taxon>
        <taxon>Pseudomonadati</taxon>
        <taxon>Pseudomonadota</taxon>
        <taxon>Alphaproteobacteria</taxon>
        <taxon>Rhodobacterales</taxon>
        <taxon>Roseobacteraceae</taxon>
        <taxon>Salipiger</taxon>
    </lineage>
</organism>